<comment type="caution">
    <text evidence="1">The sequence shown here is derived from an EMBL/GenBank/DDBJ whole genome shotgun (WGS) entry which is preliminary data.</text>
</comment>
<dbReference type="AlphaFoldDB" id="A0AAW3F1R3"/>
<organism evidence="1 2">
    <name type="scientific">Burkholderia gladioli</name>
    <name type="common">Pseudomonas marginata</name>
    <name type="synonym">Phytomonas marginata</name>
    <dbReference type="NCBI Taxonomy" id="28095"/>
    <lineage>
        <taxon>Bacteria</taxon>
        <taxon>Pseudomonadati</taxon>
        <taxon>Pseudomonadota</taxon>
        <taxon>Betaproteobacteria</taxon>
        <taxon>Burkholderiales</taxon>
        <taxon>Burkholderiaceae</taxon>
        <taxon>Burkholderia</taxon>
    </lineage>
</organism>
<protein>
    <submittedName>
        <fullName evidence="1">Uncharacterized protein</fullName>
    </submittedName>
</protein>
<accession>A0AAW3F1R3</accession>
<dbReference type="KEGG" id="bgo:BM43_5724"/>
<sequence>MNPLSRSLVVGTTRVLVELHPERSVARIHVTDTDGGVPRLPVTIGIKPYLKAGLSLEEALDHLVEISRDSVEVAMLQNQRVRSCH</sequence>
<name>A0AAW3F1R3_BURGA</name>
<gene>
    <name evidence="1" type="ORF">DM48_2041</name>
</gene>
<dbReference type="EMBL" id="JPGG01000016">
    <property type="protein sequence ID" value="KGC14819.1"/>
    <property type="molecule type" value="Genomic_DNA"/>
</dbReference>
<proteinExistence type="predicted"/>
<dbReference type="RefSeq" id="WP_111946511.1">
    <property type="nucleotide sequence ID" value="NZ_CADEPT010000003.1"/>
</dbReference>
<evidence type="ECO:0000313" key="1">
    <source>
        <dbReference type="EMBL" id="KGC14819.1"/>
    </source>
</evidence>
<dbReference type="Proteomes" id="UP000029590">
    <property type="component" value="Unassembled WGS sequence"/>
</dbReference>
<evidence type="ECO:0000313" key="2">
    <source>
        <dbReference type="Proteomes" id="UP000029590"/>
    </source>
</evidence>
<reference evidence="1 2" key="1">
    <citation type="submission" date="2014-04" db="EMBL/GenBank/DDBJ databases">
        <authorList>
            <person name="Bishop-Lilly K.A."/>
            <person name="Broomall S.M."/>
            <person name="Chain P.S."/>
            <person name="Chertkov O."/>
            <person name="Coyne S.R."/>
            <person name="Daligault H.E."/>
            <person name="Davenport K.W."/>
            <person name="Erkkila T."/>
            <person name="Frey K.G."/>
            <person name="Gibbons H.S."/>
            <person name="Gu W."/>
            <person name="Jaissle J."/>
            <person name="Johnson S.L."/>
            <person name="Koroleva G.I."/>
            <person name="Ladner J.T."/>
            <person name="Lo C.-C."/>
            <person name="Minogue T.D."/>
            <person name="Munk C."/>
            <person name="Palacios G.F."/>
            <person name="Redden C.L."/>
            <person name="Rosenzweig C.N."/>
            <person name="Scholz M.B."/>
            <person name="Teshima H."/>
            <person name="Xu Y."/>
        </authorList>
    </citation>
    <scope>NUCLEOTIDE SEQUENCE [LARGE SCALE GENOMIC DNA]</scope>
    <source>
        <strain evidence="2">gladioli</strain>
    </source>
</reference>
<dbReference type="GeneID" id="66460181"/>